<proteinExistence type="predicted"/>
<accession>A0A699KW48</accession>
<reference evidence="2" key="1">
    <citation type="journal article" date="2019" name="Sci. Rep.">
        <title>Draft genome of Tanacetum cinerariifolium, the natural source of mosquito coil.</title>
        <authorList>
            <person name="Yamashiro T."/>
            <person name="Shiraishi A."/>
            <person name="Satake H."/>
            <person name="Nakayama K."/>
        </authorList>
    </citation>
    <scope>NUCLEOTIDE SEQUENCE</scope>
</reference>
<comment type="caution">
    <text evidence="2">The sequence shown here is derived from an EMBL/GenBank/DDBJ whole genome shotgun (WGS) entry which is preliminary data.</text>
</comment>
<evidence type="ECO:0000313" key="2">
    <source>
        <dbReference type="EMBL" id="GFB09061.1"/>
    </source>
</evidence>
<dbReference type="AlphaFoldDB" id="A0A699KW48"/>
<name>A0A699KW48_TANCI</name>
<feature type="non-terminal residue" evidence="2">
    <location>
        <position position="1"/>
    </location>
</feature>
<gene>
    <name evidence="2" type="ORF">Tci_681032</name>
</gene>
<evidence type="ECO:0000256" key="1">
    <source>
        <dbReference type="SAM" id="MobiDB-lite"/>
    </source>
</evidence>
<dbReference type="EMBL" id="BKCJ010549965">
    <property type="protein sequence ID" value="GFB09061.1"/>
    <property type="molecule type" value="Genomic_DNA"/>
</dbReference>
<feature type="compositionally biased region" description="Basic and acidic residues" evidence="1">
    <location>
        <begin position="1"/>
        <end position="20"/>
    </location>
</feature>
<sequence length="83" mass="9523">VKDKQEKDKIEMKVDKNEKRGKARQCRRPITVKKAEKRRKYKIKGPILAIPRSCIDSSKRQGLKLKFIQSSSARGVSANLSKL</sequence>
<organism evidence="2">
    <name type="scientific">Tanacetum cinerariifolium</name>
    <name type="common">Dalmatian daisy</name>
    <name type="synonym">Chrysanthemum cinerariifolium</name>
    <dbReference type="NCBI Taxonomy" id="118510"/>
    <lineage>
        <taxon>Eukaryota</taxon>
        <taxon>Viridiplantae</taxon>
        <taxon>Streptophyta</taxon>
        <taxon>Embryophyta</taxon>
        <taxon>Tracheophyta</taxon>
        <taxon>Spermatophyta</taxon>
        <taxon>Magnoliopsida</taxon>
        <taxon>eudicotyledons</taxon>
        <taxon>Gunneridae</taxon>
        <taxon>Pentapetalae</taxon>
        <taxon>asterids</taxon>
        <taxon>campanulids</taxon>
        <taxon>Asterales</taxon>
        <taxon>Asteraceae</taxon>
        <taxon>Asteroideae</taxon>
        <taxon>Anthemideae</taxon>
        <taxon>Anthemidinae</taxon>
        <taxon>Tanacetum</taxon>
    </lineage>
</organism>
<protein>
    <submittedName>
        <fullName evidence="2">Uncharacterized protein</fullName>
    </submittedName>
</protein>
<feature type="region of interest" description="Disordered" evidence="1">
    <location>
        <begin position="1"/>
        <end position="25"/>
    </location>
</feature>